<feature type="region of interest" description="Disordered" evidence="1">
    <location>
        <begin position="604"/>
        <end position="695"/>
    </location>
</feature>
<feature type="compositionally biased region" description="Basic and acidic residues" evidence="1">
    <location>
        <begin position="12"/>
        <end position="30"/>
    </location>
</feature>
<dbReference type="PANTHER" id="PTHR36847">
    <property type="entry name" value="AMIDOLIGASE ENZYME"/>
    <property type="match status" value="1"/>
</dbReference>
<organism evidence="2 3">
    <name type="scientific">Hapsidospora chrysogenum (strain ATCC 11550 / CBS 779.69 / DSM 880 / IAM 14645 / JCM 23072 / IMI 49137)</name>
    <name type="common">Acremonium chrysogenum</name>
    <dbReference type="NCBI Taxonomy" id="857340"/>
    <lineage>
        <taxon>Eukaryota</taxon>
        <taxon>Fungi</taxon>
        <taxon>Dikarya</taxon>
        <taxon>Ascomycota</taxon>
        <taxon>Pezizomycotina</taxon>
        <taxon>Sordariomycetes</taxon>
        <taxon>Hypocreomycetidae</taxon>
        <taxon>Hypocreales</taxon>
        <taxon>Bionectriaceae</taxon>
        <taxon>Hapsidospora</taxon>
    </lineage>
</organism>
<keyword evidence="3" id="KW-1185">Reference proteome</keyword>
<dbReference type="Pfam" id="PF12224">
    <property type="entry name" value="Amidoligase_2"/>
    <property type="match status" value="1"/>
</dbReference>
<feature type="compositionally biased region" description="Acidic residues" evidence="1">
    <location>
        <begin position="274"/>
        <end position="283"/>
    </location>
</feature>
<accession>A0A086SW75</accession>
<feature type="compositionally biased region" description="Low complexity" evidence="1">
    <location>
        <begin position="628"/>
        <end position="654"/>
    </location>
</feature>
<protein>
    <submittedName>
        <fullName evidence="2">Uncharacterized protein</fullName>
    </submittedName>
</protein>
<comment type="caution">
    <text evidence="2">The sequence shown here is derived from an EMBL/GenBank/DDBJ whole genome shotgun (WGS) entry which is preliminary data.</text>
</comment>
<dbReference type="EMBL" id="JPKY01000132">
    <property type="protein sequence ID" value="KFH41357.1"/>
    <property type="molecule type" value="Genomic_DNA"/>
</dbReference>
<dbReference type="HOGENOM" id="CLU_027810_1_0_1"/>
<dbReference type="AlphaFoldDB" id="A0A086SW75"/>
<dbReference type="OrthoDB" id="4768338at2759"/>
<feature type="region of interest" description="Disordered" evidence="1">
    <location>
        <begin position="246"/>
        <end position="368"/>
    </location>
</feature>
<proteinExistence type="predicted"/>
<feature type="compositionally biased region" description="Polar residues" evidence="1">
    <location>
        <begin position="31"/>
        <end position="43"/>
    </location>
</feature>
<dbReference type="PANTHER" id="PTHR36847:SF1">
    <property type="entry name" value="AMIDOLIGASE ENZYME"/>
    <property type="match status" value="1"/>
</dbReference>
<evidence type="ECO:0000313" key="2">
    <source>
        <dbReference type="EMBL" id="KFH41357.1"/>
    </source>
</evidence>
<gene>
    <name evidence="2" type="ORF">ACRE_079260</name>
</gene>
<evidence type="ECO:0000256" key="1">
    <source>
        <dbReference type="SAM" id="MobiDB-lite"/>
    </source>
</evidence>
<dbReference type="Proteomes" id="UP000029964">
    <property type="component" value="Unassembled WGS sequence"/>
</dbReference>
<sequence>MEFNSRQTPESVEGKQPAHDPEPSSGKGKEPTSSQSNPTTAPRTSFGIEIEFLVAELVGRADDPDKEIAHLLPPVYRTGITKDKIHDLLKRKGIPMLSVAPSSGWEVDEDASVFEVDNQYHWRAIEMRSPASYATDETFDMVRLVMHLVTSNFRCRVNPSCGLHVHLGNGFERIEPRAARNFAALYWAAEPLLTMLHPPERSFNQYSKTSRRMAESCLSRGHTAEQMRKEIMDENDEFRARTMRHNAGERKLGETAEPPAPDFDTDSFTQAPCDDGDDTDWEADGAAPFRRPKRVGNTGTPVTEALQLNPGRLTIKRGPPEIPSRLAGGSQAEPSPSAKPVDGSQTCLPRTRQPAYHRQTPRSNNYRPIDILINGFPQRDVASTTEESIEHKRPSRKDGWSGVRELLACDVGTHQVGKLMGTPENFRHMAMNWINYTDHLVALPAWLPDSELDAAGKQQRREARHLPESWYKPEYPRVTVESRECMGSLDGDWIVTWARILFGLLEWARDADPAELMRVIGVCVEGSDGGAVDPATGEKSYDVVDLLNDVGLWAEAPVCEERLRRGEEAWFECMIFEHKNPYRVQRPDHLANIRDSGMYNWLPQRSIPPGQAPQRGGRGGTGGDRVLRVPPRLTTRGTTTPSRTATATATAPWQRTREQMARDYAAYRTRPMSTSAGISPRCGWRRCRSPPQGSE</sequence>
<reference evidence="3" key="1">
    <citation type="journal article" date="2014" name="Genome Announc.">
        <title>Genome sequence and annotation of Acremonium chrysogenum, producer of the beta-lactam antibiotic cephalosporin C.</title>
        <authorList>
            <person name="Terfehr D."/>
            <person name="Dahlmann T.A."/>
            <person name="Specht T."/>
            <person name="Zadra I."/>
            <person name="Kuernsteiner H."/>
            <person name="Kueck U."/>
        </authorList>
    </citation>
    <scope>NUCLEOTIDE SEQUENCE [LARGE SCALE GENOMIC DNA]</scope>
    <source>
        <strain evidence="3">ATCC 11550 / CBS 779.69 / DSM 880 / IAM 14645 / JCM 23072 / IMI 49137</strain>
    </source>
</reference>
<feature type="compositionally biased region" description="Polar residues" evidence="1">
    <location>
        <begin position="1"/>
        <end position="10"/>
    </location>
</feature>
<evidence type="ECO:0000313" key="3">
    <source>
        <dbReference type="Proteomes" id="UP000029964"/>
    </source>
</evidence>
<feature type="region of interest" description="Disordered" evidence="1">
    <location>
        <begin position="1"/>
        <end position="43"/>
    </location>
</feature>
<dbReference type="InterPro" id="IPR022025">
    <property type="entry name" value="Amidoligase_2"/>
</dbReference>
<dbReference type="STRING" id="857340.A0A086SW75"/>
<name>A0A086SW75_HAPC1</name>